<proteinExistence type="predicted"/>
<organism evidence="2 3">
    <name type="scientific">Eragrostis curvula</name>
    <name type="common">weeping love grass</name>
    <dbReference type="NCBI Taxonomy" id="38414"/>
    <lineage>
        <taxon>Eukaryota</taxon>
        <taxon>Viridiplantae</taxon>
        <taxon>Streptophyta</taxon>
        <taxon>Embryophyta</taxon>
        <taxon>Tracheophyta</taxon>
        <taxon>Spermatophyta</taxon>
        <taxon>Magnoliopsida</taxon>
        <taxon>Liliopsida</taxon>
        <taxon>Poales</taxon>
        <taxon>Poaceae</taxon>
        <taxon>PACMAD clade</taxon>
        <taxon>Chloridoideae</taxon>
        <taxon>Eragrostideae</taxon>
        <taxon>Eragrostidinae</taxon>
        <taxon>Eragrostis</taxon>
    </lineage>
</organism>
<dbReference type="Gramene" id="TVU12410">
    <property type="protein sequence ID" value="TVU12410"/>
    <property type="gene ID" value="EJB05_46054"/>
</dbReference>
<feature type="non-terminal residue" evidence="2">
    <location>
        <position position="1"/>
    </location>
</feature>
<accession>A0A5J9TM58</accession>
<dbReference type="Proteomes" id="UP000324897">
    <property type="component" value="Chromosome 3"/>
</dbReference>
<feature type="region of interest" description="Disordered" evidence="1">
    <location>
        <begin position="1"/>
        <end position="28"/>
    </location>
</feature>
<gene>
    <name evidence="2" type="ORF">EJB05_46054</name>
</gene>
<keyword evidence="3" id="KW-1185">Reference proteome</keyword>
<evidence type="ECO:0000256" key="1">
    <source>
        <dbReference type="SAM" id="MobiDB-lite"/>
    </source>
</evidence>
<evidence type="ECO:0000313" key="2">
    <source>
        <dbReference type="EMBL" id="TVU12410.1"/>
    </source>
</evidence>
<dbReference type="AlphaFoldDB" id="A0A5J9TM58"/>
<name>A0A5J9TM58_9POAL</name>
<sequence length="63" mass="7090">MVVSSTPVRFRGWTSPSHGGQDEPRTRPACHGKARLVDLAQRPQPWRLRLSVACRAGLELQLR</sequence>
<protein>
    <submittedName>
        <fullName evidence="2">Uncharacterized protein</fullName>
    </submittedName>
</protein>
<evidence type="ECO:0000313" key="3">
    <source>
        <dbReference type="Proteomes" id="UP000324897"/>
    </source>
</evidence>
<comment type="caution">
    <text evidence="2">The sequence shown here is derived from an EMBL/GenBank/DDBJ whole genome shotgun (WGS) entry which is preliminary data.</text>
</comment>
<reference evidence="2 3" key="1">
    <citation type="journal article" date="2019" name="Sci. Rep.">
        <title>A high-quality genome of Eragrostis curvula grass provides insights into Poaceae evolution and supports new strategies to enhance forage quality.</title>
        <authorList>
            <person name="Carballo J."/>
            <person name="Santos B.A.C.M."/>
            <person name="Zappacosta D."/>
            <person name="Garbus I."/>
            <person name="Selva J.P."/>
            <person name="Gallo C.A."/>
            <person name="Diaz A."/>
            <person name="Albertini E."/>
            <person name="Caccamo M."/>
            <person name="Echenique V."/>
        </authorList>
    </citation>
    <scope>NUCLEOTIDE SEQUENCE [LARGE SCALE GENOMIC DNA]</scope>
    <source>
        <strain evidence="3">cv. Victoria</strain>
        <tissue evidence="2">Leaf</tissue>
    </source>
</reference>
<dbReference type="EMBL" id="RWGY01000039">
    <property type="protein sequence ID" value="TVU12410.1"/>
    <property type="molecule type" value="Genomic_DNA"/>
</dbReference>